<dbReference type="InterPro" id="IPR036249">
    <property type="entry name" value="Thioredoxin-like_sf"/>
</dbReference>
<evidence type="ECO:0000313" key="5">
    <source>
        <dbReference type="Proteomes" id="UP000505355"/>
    </source>
</evidence>
<dbReference type="InterPro" id="IPR050553">
    <property type="entry name" value="Thioredoxin_ResA/DsbE_sf"/>
</dbReference>
<dbReference type="InterPro" id="IPR013766">
    <property type="entry name" value="Thioredoxin_domain"/>
</dbReference>
<feature type="domain" description="Thioredoxin" evidence="3">
    <location>
        <begin position="315"/>
        <end position="466"/>
    </location>
</feature>
<evidence type="ECO:0000259" key="3">
    <source>
        <dbReference type="PROSITE" id="PS51352"/>
    </source>
</evidence>
<gene>
    <name evidence="4" type="ORF">HQ865_23460</name>
</gene>
<dbReference type="PANTHER" id="PTHR42852:SF13">
    <property type="entry name" value="PROTEIN DIPZ"/>
    <property type="match status" value="1"/>
</dbReference>
<evidence type="ECO:0000256" key="1">
    <source>
        <dbReference type="ARBA" id="ARBA00023284"/>
    </source>
</evidence>
<dbReference type="Proteomes" id="UP000505355">
    <property type="component" value="Chromosome"/>
</dbReference>
<keyword evidence="2" id="KW-0732">Signal</keyword>
<dbReference type="InterPro" id="IPR000866">
    <property type="entry name" value="AhpC/TSA"/>
</dbReference>
<reference evidence="4 5" key="1">
    <citation type="submission" date="2020-05" db="EMBL/GenBank/DDBJ databases">
        <title>Mucilaginibacter mali sp. nov.</title>
        <authorList>
            <person name="Kim H.S."/>
            <person name="Lee K.C."/>
            <person name="Suh M.K."/>
            <person name="Kim J.-S."/>
            <person name="Han K.-I."/>
            <person name="Eom M.K."/>
            <person name="Shin Y.K."/>
            <person name="Lee J.-S."/>
        </authorList>
    </citation>
    <scope>NUCLEOTIDE SEQUENCE [LARGE SCALE GENOMIC DNA]</scope>
    <source>
        <strain evidence="4 5">G2-14</strain>
    </source>
</reference>
<accession>A0A7D4TQC6</accession>
<dbReference type="CDD" id="cd02966">
    <property type="entry name" value="TlpA_like_family"/>
    <property type="match status" value="1"/>
</dbReference>
<dbReference type="PROSITE" id="PS51352">
    <property type="entry name" value="THIOREDOXIN_2"/>
    <property type="match status" value="1"/>
</dbReference>
<feature type="chain" id="PRO_5028810438" evidence="2">
    <location>
        <begin position="19"/>
        <end position="471"/>
    </location>
</feature>
<dbReference type="SUPFAM" id="SSF52833">
    <property type="entry name" value="Thioredoxin-like"/>
    <property type="match status" value="1"/>
</dbReference>
<dbReference type="Gene3D" id="3.40.30.10">
    <property type="entry name" value="Glutaredoxin"/>
    <property type="match status" value="1"/>
</dbReference>
<organism evidence="4 5">
    <name type="scientific">Mucilaginibacter mali</name>
    <dbReference type="NCBI Taxonomy" id="2740462"/>
    <lineage>
        <taxon>Bacteria</taxon>
        <taxon>Pseudomonadati</taxon>
        <taxon>Bacteroidota</taxon>
        <taxon>Sphingobacteriia</taxon>
        <taxon>Sphingobacteriales</taxon>
        <taxon>Sphingobacteriaceae</taxon>
        <taxon>Mucilaginibacter</taxon>
    </lineage>
</organism>
<dbReference type="PROSITE" id="PS00194">
    <property type="entry name" value="THIOREDOXIN_1"/>
    <property type="match status" value="1"/>
</dbReference>
<dbReference type="InterPro" id="IPR017937">
    <property type="entry name" value="Thioredoxin_CS"/>
</dbReference>
<dbReference type="AlphaFoldDB" id="A0A7D4TQC6"/>
<keyword evidence="1" id="KW-0676">Redox-active center</keyword>
<dbReference type="GO" id="GO:0016209">
    <property type="term" value="F:antioxidant activity"/>
    <property type="evidence" value="ECO:0007669"/>
    <property type="project" value="InterPro"/>
</dbReference>
<evidence type="ECO:0000256" key="2">
    <source>
        <dbReference type="SAM" id="SignalP"/>
    </source>
</evidence>
<dbReference type="PANTHER" id="PTHR42852">
    <property type="entry name" value="THIOL:DISULFIDE INTERCHANGE PROTEIN DSBE"/>
    <property type="match status" value="1"/>
</dbReference>
<dbReference type="EMBL" id="CP054139">
    <property type="protein sequence ID" value="QKJ32593.1"/>
    <property type="molecule type" value="Genomic_DNA"/>
</dbReference>
<protein>
    <submittedName>
        <fullName evidence="4">TlpA family protein disulfide reductase</fullName>
    </submittedName>
</protein>
<feature type="signal peptide" evidence="2">
    <location>
        <begin position="1"/>
        <end position="18"/>
    </location>
</feature>
<name>A0A7D4TQC6_9SPHI</name>
<dbReference type="Pfam" id="PF00578">
    <property type="entry name" value="AhpC-TSA"/>
    <property type="match status" value="1"/>
</dbReference>
<dbReference type="RefSeq" id="WP_173417242.1">
    <property type="nucleotide sequence ID" value="NZ_CP054139.1"/>
</dbReference>
<proteinExistence type="predicted"/>
<sequence length="471" mass="52725">MKYLFTLLCIGIMLYAGAQNRQRVNPLLKELTDQKDQQVLAAKLKTLEDSQKEEDVKLLADYYNATGNKQKNEEITKLIMTRFPNGAMAFDEAANNIYNERDPLANEKRLKALIATFSSNPALANNRMFNASRYYVAITFLGKNKPEKVKEYLEAITDTTYKTNAYSYAAREAIGTGDYVLGEQLIRKTFADVARRGNVNPADMVEYSRIAGHLFYLNGKYKEGFPYAKAAYDGKSLWKDVKPMYLDYLVANHDYKEAYPMMEEAIRTGNASAEVKAQFKNAYVAAKGSDAGFTEYEASLYTAMKESIKAELAKKMMNEQAFDFHITDLNGKAVSLSDFRGKTVVLDFWATWCAPCKASFPNMQAAVTKYKNDPNVVFLFIHTWETNNTPAKDAGSYIRDKKFTFNVLIDAKDPVTKANNAAVGYKLKGIPAKFIIDKNGKIRFNSLGGGAGGNDAFVEEISTMIELAKAA</sequence>
<keyword evidence="5" id="KW-1185">Reference proteome</keyword>
<evidence type="ECO:0000313" key="4">
    <source>
        <dbReference type="EMBL" id="QKJ32593.1"/>
    </source>
</evidence>
<dbReference type="KEGG" id="mmab:HQ865_23460"/>
<dbReference type="GO" id="GO:0016491">
    <property type="term" value="F:oxidoreductase activity"/>
    <property type="evidence" value="ECO:0007669"/>
    <property type="project" value="InterPro"/>
</dbReference>